<feature type="region of interest" description="Disordered" evidence="1">
    <location>
        <begin position="31"/>
        <end position="52"/>
    </location>
</feature>
<sequence>HSPKSITSTSYNQFLNTNHTILPKNHLISTSQAKMPPKKAPVSTQPKKKKKSILWDRDGVNGGSSSIELVIQWLITGDNYEQWRGDLEEGKSKSRFLSEINQILITKGILHREPKGIRQKIADLQRSYNNACDFIKNTGEGILAENEADGIHTVQQRILELCPYWDLLEPVMSARSVTEPLHIRSSVGGDQPGRTMETEEGIMNTARSDGPPVPNNTIQLIQSLHDDSDGSELPDVQLYQPSPAPIPQASSAGPHQPRKHHSSKRANTRASKLKKTTTEDLYMKSIVSKRQAEVTRARADASKVKVAYTKELENMACPLRRSNVKPLPSSLHWPIWTMTRVMSPRMTPMTRLSFFSSMS</sequence>
<dbReference type="VEuPathDB" id="FungiDB:PSHT_13746"/>
<dbReference type="Proteomes" id="UP000239156">
    <property type="component" value="Unassembled WGS sequence"/>
</dbReference>
<dbReference type="PANTHER" id="PTHR33324:SF2">
    <property type="entry name" value="MYB_SANT-LIKE DNA-BINDING DOMAIN-CONTAINING PROTEIN"/>
    <property type="match status" value="1"/>
</dbReference>
<feature type="compositionally biased region" description="Basic residues" evidence="1">
    <location>
        <begin position="256"/>
        <end position="275"/>
    </location>
</feature>
<accession>A0A2S4W888</accession>
<dbReference type="EMBL" id="PKSL01000001">
    <property type="protein sequence ID" value="POW17978.1"/>
    <property type="molecule type" value="Genomic_DNA"/>
</dbReference>
<gene>
    <name evidence="2" type="ORF">PSTT_00022</name>
</gene>
<proteinExistence type="predicted"/>
<comment type="caution">
    <text evidence="2">The sequence shown here is derived from an EMBL/GenBank/DDBJ whole genome shotgun (WGS) entry which is preliminary data.</text>
</comment>
<protein>
    <submittedName>
        <fullName evidence="2">Uncharacterized protein</fullName>
    </submittedName>
</protein>
<dbReference type="AlphaFoldDB" id="A0A2S4W888"/>
<reference evidence="2" key="1">
    <citation type="submission" date="2017-12" db="EMBL/GenBank/DDBJ databases">
        <title>Gene loss provides genomic basis for host adaptation in cereal stripe rust fungi.</title>
        <authorList>
            <person name="Xia C."/>
        </authorList>
    </citation>
    <scope>NUCLEOTIDE SEQUENCE [LARGE SCALE GENOMIC DNA]</scope>
    <source>
        <strain evidence="2">93-210</strain>
    </source>
</reference>
<organism evidence="2 3">
    <name type="scientific">Puccinia striiformis</name>
    <dbReference type="NCBI Taxonomy" id="27350"/>
    <lineage>
        <taxon>Eukaryota</taxon>
        <taxon>Fungi</taxon>
        <taxon>Dikarya</taxon>
        <taxon>Basidiomycota</taxon>
        <taxon>Pucciniomycotina</taxon>
        <taxon>Pucciniomycetes</taxon>
        <taxon>Pucciniales</taxon>
        <taxon>Pucciniaceae</taxon>
        <taxon>Puccinia</taxon>
    </lineage>
</organism>
<feature type="region of interest" description="Disordered" evidence="1">
    <location>
        <begin position="226"/>
        <end position="276"/>
    </location>
</feature>
<evidence type="ECO:0000313" key="3">
    <source>
        <dbReference type="Proteomes" id="UP000239156"/>
    </source>
</evidence>
<evidence type="ECO:0000313" key="2">
    <source>
        <dbReference type="EMBL" id="POW17978.1"/>
    </source>
</evidence>
<dbReference type="VEuPathDB" id="FungiDB:PSTT_00022"/>
<feature type="non-terminal residue" evidence="2">
    <location>
        <position position="1"/>
    </location>
</feature>
<evidence type="ECO:0000256" key="1">
    <source>
        <dbReference type="SAM" id="MobiDB-lite"/>
    </source>
</evidence>
<keyword evidence="3" id="KW-1185">Reference proteome</keyword>
<dbReference type="PANTHER" id="PTHR33324">
    <property type="entry name" value="EXPRESSED PROTEIN"/>
    <property type="match status" value="1"/>
</dbReference>
<name>A0A2S4W888_9BASI</name>